<gene>
    <name evidence="1" type="ORF">DPMN_137214</name>
</gene>
<evidence type="ECO:0000313" key="2">
    <source>
        <dbReference type="Proteomes" id="UP000828390"/>
    </source>
</evidence>
<name>A0A9D4G1E3_DREPO</name>
<sequence>MWRIPVDVASEAPSVHCLVLALGTKKRSAFTRNMLLKHVLEQSAASVPFAAVPAEIQSAAVLRMSHSGNTERHIL</sequence>
<evidence type="ECO:0000313" key="1">
    <source>
        <dbReference type="EMBL" id="KAH3808855.1"/>
    </source>
</evidence>
<comment type="caution">
    <text evidence="1">The sequence shown here is derived from an EMBL/GenBank/DDBJ whole genome shotgun (WGS) entry which is preliminary data.</text>
</comment>
<reference evidence="1" key="1">
    <citation type="journal article" date="2019" name="bioRxiv">
        <title>The Genome of the Zebra Mussel, Dreissena polymorpha: A Resource for Invasive Species Research.</title>
        <authorList>
            <person name="McCartney M.A."/>
            <person name="Auch B."/>
            <person name="Kono T."/>
            <person name="Mallez S."/>
            <person name="Zhang Y."/>
            <person name="Obille A."/>
            <person name="Becker A."/>
            <person name="Abrahante J.E."/>
            <person name="Garbe J."/>
            <person name="Badalamenti J.P."/>
            <person name="Herman A."/>
            <person name="Mangelson H."/>
            <person name="Liachko I."/>
            <person name="Sullivan S."/>
            <person name="Sone E.D."/>
            <person name="Koren S."/>
            <person name="Silverstein K.A.T."/>
            <person name="Beckman K.B."/>
            <person name="Gohl D.M."/>
        </authorList>
    </citation>
    <scope>NUCLEOTIDE SEQUENCE</scope>
    <source>
        <strain evidence="1">Duluth1</strain>
        <tissue evidence="1">Whole animal</tissue>
    </source>
</reference>
<organism evidence="1 2">
    <name type="scientific">Dreissena polymorpha</name>
    <name type="common">Zebra mussel</name>
    <name type="synonym">Mytilus polymorpha</name>
    <dbReference type="NCBI Taxonomy" id="45954"/>
    <lineage>
        <taxon>Eukaryota</taxon>
        <taxon>Metazoa</taxon>
        <taxon>Spiralia</taxon>
        <taxon>Lophotrochozoa</taxon>
        <taxon>Mollusca</taxon>
        <taxon>Bivalvia</taxon>
        <taxon>Autobranchia</taxon>
        <taxon>Heteroconchia</taxon>
        <taxon>Euheterodonta</taxon>
        <taxon>Imparidentia</taxon>
        <taxon>Neoheterodontei</taxon>
        <taxon>Myida</taxon>
        <taxon>Dreissenoidea</taxon>
        <taxon>Dreissenidae</taxon>
        <taxon>Dreissena</taxon>
    </lineage>
</organism>
<reference evidence="1" key="2">
    <citation type="submission" date="2020-11" db="EMBL/GenBank/DDBJ databases">
        <authorList>
            <person name="McCartney M.A."/>
            <person name="Auch B."/>
            <person name="Kono T."/>
            <person name="Mallez S."/>
            <person name="Becker A."/>
            <person name="Gohl D.M."/>
            <person name="Silverstein K.A.T."/>
            <person name="Koren S."/>
            <person name="Bechman K.B."/>
            <person name="Herman A."/>
            <person name="Abrahante J.E."/>
            <person name="Garbe J."/>
        </authorList>
    </citation>
    <scope>NUCLEOTIDE SEQUENCE</scope>
    <source>
        <strain evidence="1">Duluth1</strain>
        <tissue evidence="1">Whole animal</tissue>
    </source>
</reference>
<protein>
    <submittedName>
        <fullName evidence="1">Uncharacterized protein</fullName>
    </submittedName>
</protein>
<keyword evidence="2" id="KW-1185">Reference proteome</keyword>
<accession>A0A9D4G1E3</accession>
<dbReference type="Proteomes" id="UP000828390">
    <property type="component" value="Unassembled WGS sequence"/>
</dbReference>
<dbReference type="AlphaFoldDB" id="A0A9D4G1E3"/>
<dbReference type="EMBL" id="JAIWYP010000006">
    <property type="protein sequence ID" value="KAH3808855.1"/>
    <property type="molecule type" value="Genomic_DNA"/>
</dbReference>
<proteinExistence type="predicted"/>